<dbReference type="InterPro" id="IPR050099">
    <property type="entry name" value="SIS_GmhA/DiaA_subfam"/>
</dbReference>
<dbReference type="GO" id="GO:1901135">
    <property type="term" value="P:carbohydrate derivative metabolic process"/>
    <property type="evidence" value="ECO:0007669"/>
    <property type="project" value="InterPro"/>
</dbReference>
<dbReference type="InterPro" id="IPR001347">
    <property type="entry name" value="SIS_dom"/>
</dbReference>
<dbReference type="Pfam" id="PF13580">
    <property type="entry name" value="SIS_2"/>
    <property type="match status" value="1"/>
</dbReference>
<dbReference type="PANTHER" id="PTHR30390">
    <property type="entry name" value="SEDOHEPTULOSE 7-PHOSPHATE ISOMERASE / DNAA INITIATOR-ASSOCIATING FACTOR FOR REPLICATION INITIATION"/>
    <property type="match status" value="1"/>
</dbReference>
<dbReference type="EMBL" id="SHKR01000013">
    <property type="protein sequence ID" value="RZU13688.1"/>
    <property type="molecule type" value="Genomic_DNA"/>
</dbReference>
<reference evidence="2 3" key="1">
    <citation type="journal article" date="2015" name="Stand. Genomic Sci.">
        <title>Genomic Encyclopedia of Bacterial and Archaeal Type Strains, Phase III: the genomes of soil and plant-associated and newly described type strains.</title>
        <authorList>
            <person name="Whitman W.B."/>
            <person name="Woyke T."/>
            <person name="Klenk H.P."/>
            <person name="Zhou Y."/>
            <person name="Lilburn T.G."/>
            <person name="Beck B.J."/>
            <person name="De Vos P."/>
            <person name="Vandamme P."/>
            <person name="Eisen J.A."/>
            <person name="Garrity G."/>
            <person name="Hugenholtz P."/>
            <person name="Kyrpides N.C."/>
        </authorList>
    </citation>
    <scope>NUCLEOTIDE SEQUENCE [LARGE SCALE GENOMIC DNA]</scope>
    <source>
        <strain evidence="2 3">VKM Ac-2540</strain>
    </source>
</reference>
<sequence>MAGAEEYFGKALAIAQQAAETQLGAIRVAAGLVAEALAGGKRFWAFGTGHSHALAEELYGRAGGLADVRAILEPGLMLHEGLQKSSLLERLPGLAEVLLEINQVESGDVVLIASNSGRNAVPVEFALGARKRGAQVIALTSMAHTTSTMSRAPGGQRLFETADVVIDNCGVPGDALIEVPGSPELTGATSTMVGAMLVQALTVEVVARLAERGETPNVLRSQNV</sequence>
<dbReference type="OrthoDB" id="9813831at2"/>
<dbReference type="PROSITE" id="PS51464">
    <property type="entry name" value="SIS"/>
    <property type="match status" value="1"/>
</dbReference>
<evidence type="ECO:0000313" key="3">
    <source>
        <dbReference type="Proteomes" id="UP000292027"/>
    </source>
</evidence>
<dbReference type="PANTHER" id="PTHR30390:SF7">
    <property type="entry name" value="PHOSPHOHEPTOSE ISOMERASE"/>
    <property type="match status" value="1"/>
</dbReference>
<evidence type="ECO:0000259" key="1">
    <source>
        <dbReference type="PROSITE" id="PS51464"/>
    </source>
</evidence>
<dbReference type="InterPro" id="IPR035472">
    <property type="entry name" value="RpiR-like_SIS"/>
</dbReference>
<accession>A0A4Q7WUI2</accession>
<dbReference type="NCBIfam" id="NF002805">
    <property type="entry name" value="PRK02947.1"/>
    <property type="match status" value="1"/>
</dbReference>
<dbReference type="Gene3D" id="3.40.50.10490">
    <property type="entry name" value="Glucose-6-phosphate isomerase like protein, domain 1"/>
    <property type="match status" value="1"/>
</dbReference>
<dbReference type="CDD" id="cd05013">
    <property type="entry name" value="SIS_RpiR"/>
    <property type="match status" value="1"/>
</dbReference>
<gene>
    <name evidence="2" type="ORF">EV645_4541</name>
</gene>
<name>A0A4Q7WUI2_9ACTN</name>
<dbReference type="Proteomes" id="UP000292027">
    <property type="component" value="Unassembled WGS sequence"/>
</dbReference>
<dbReference type="InterPro" id="IPR046348">
    <property type="entry name" value="SIS_dom_sf"/>
</dbReference>
<dbReference type="RefSeq" id="WP_130445923.1">
    <property type="nucleotide sequence ID" value="NZ_SHKR01000013.1"/>
</dbReference>
<feature type="domain" description="SIS" evidence="1">
    <location>
        <begin position="33"/>
        <end position="216"/>
    </location>
</feature>
<organism evidence="2 3">
    <name type="scientific">Kribbella rubisoli</name>
    <dbReference type="NCBI Taxonomy" id="3075929"/>
    <lineage>
        <taxon>Bacteria</taxon>
        <taxon>Bacillati</taxon>
        <taxon>Actinomycetota</taxon>
        <taxon>Actinomycetes</taxon>
        <taxon>Propionibacteriales</taxon>
        <taxon>Kribbellaceae</taxon>
        <taxon>Kribbella</taxon>
    </lineage>
</organism>
<evidence type="ECO:0000313" key="2">
    <source>
        <dbReference type="EMBL" id="RZU13688.1"/>
    </source>
</evidence>
<protein>
    <submittedName>
        <fullName evidence="2">Phosphosugar-binding protein</fullName>
    </submittedName>
</protein>
<keyword evidence="3" id="KW-1185">Reference proteome</keyword>
<dbReference type="AlphaFoldDB" id="A0A4Q7WUI2"/>
<dbReference type="GO" id="GO:0097367">
    <property type="term" value="F:carbohydrate derivative binding"/>
    <property type="evidence" value="ECO:0007669"/>
    <property type="project" value="InterPro"/>
</dbReference>
<comment type="caution">
    <text evidence="2">The sequence shown here is derived from an EMBL/GenBank/DDBJ whole genome shotgun (WGS) entry which is preliminary data.</text>
</comment>
<dbReference type="SUPFAM" id="SSF53697">
    <property type="entry name" value="SIS domain"/>
    <property type="match status" value="1"/>
</dbReference>
<proteinExistence type="predicted"/>